<sequence>MVRLINWDATHDIGKRGISDINKFLDILSEKYEILVTSELPIRNKWRKKQYKGKLRDFHHFLFFSAGYIGEAFTTAQKTLVLGKPSVVINPIKCLLFEQFNSNKELCRKTSNFLEAIDILDNLVILDEKTKEEMDSYVNDFKQKIKQNEGKNWEEIRQSLLFSKKPIRKALFEISEENFQSEDDAEQNYKELYRVSKAGMRGAFLGAIPLGLLALKSQIGSYK</sequence>
<evidence type="ECO:0000313" key="1">
    <source>
        <dbReference type="EMBL" id="KKL73024.1"/>
    </source>
</evidence>
<gene>
    <name evidence="1" type="ORF">LCGC14_2079060</name>
</gene>
<comment type="caution">
    <text evidence="1">The sequence shown here is derived from an EMBL/GenBank/DDBJ whole genome shotgun (WGS) entry which is preliminary data.</text>
</comment>
<proteinExistence type="predicted"/>
<reference evidence="1" key="1">
    <citation type="journal article" date="2015" name="Nature">
        <title>Complex archaea that bridge the gap between prokaryotes and eukaryotes.</title>
        <authorList>
            <person name="Spang A."/>
            <person name="Saw J.H."/>
            <person name="Jorgensen S.L."/>
            <person name="Zaremba-Niedzwiedzka K."/>
            <person name="Martijn J."/>
            <person name="Lind A.E."/>
            <person name="van Eijk R."/>
            <person name="Schleper C."/>
            <person name="Guy L."/>
            <person name="Ettema T.J."/>
        </authorList>
    </citation>
    <scope>NUCLEOTIDE SEQUENCE</scope>
</reference>
<protein>
    <submittedName>
        <fullName evidence="1">Uncharacterized protein</fullName>
    </submittedName>
</protein>
<name>A0A0F9EGC5_9ZZZZ</name>
<accession>A0A0F9EGC5</accession>
<organism evidence="1">
    <name type="scientific">marine sediment metagenome</name>
    <dbReference type="NCBI Taxonomy" id="412755"/>
    <lineage>
        <taxon>unclassified sequences</taxon>
        <taxon>metagenomes</taxon>
        <taxon>ecological metagenomes</taxon>
    </lineage>
</organism>
<dbReference type="EMBL" id="LAZR01025089">
    <property type="protein sequence ID" value="KKL73024.1"/>
    <property type="molecule type" value="Genomic_DNA"/>
</dbReference>
<dbReference type="AlphaFoldDB" id="A0A0F9EGC5"/>